<dbReference type="Pfam" id="PF07992">
    <property type="entry name" value="Pyr_redox_2"/>
    <property type="match status" value="1"/>
</dbReference>
<dbReference type="InterPro" id="IPR016156">
    <property type="entry name" value="FAD/NAD-linked_Rdtase_dimer_sf"/>
</dbReference>
<dbReference type="GO" id="GO:0050660">
    <property type="term" value="F:flavin adenine dinucleotide binding"/>
    <property type="evidence" value="ECO:0007669"/>
    <property type="project" value="TreeGrafter"/>
</dbReference>
<dbReference type="RefSeq" id="WP_106170204.1">
    <property type="nucleotide sequence ID" value="NZ_JAVKZF010000007.1"/>
</dbReference>
<sequence length="505" mass="55251">MADYDIVIIGGSPAGRYAAAIAAKQNATVALVEREQGAIQNSKFKIQNSKFSDSRTGGFLNPPLPTPDSLSYIGQLARQWEKMGNFGLRSTHEKAIDDCQVSIQWERVMQWAQNVQSNLAEENSPTVLAALGVDFILGQGKFVAQPNLSFVVNNRGLAARKYLIATNPRPIVPDIEGLAVTGYLTATEVLSSLTSPNPPKRWAILGGDPNGCQLAQALARLGLDVTLIVQRPHILPREDLEIAQLLQAILEAEGVRVLTNTTVTQVKGIEGKKWVQADREAMEFDEIVLCAGQQPELEQLNLAAVGVKTQRDRLRLNQKLQTTNSRIYACGDAIGGYQFAHIANYEAKIALQNALQNTLFSAQFQVDYRNIPWLVCTDPPLARVGFTVAQARRKYDNDVLVLQHYFKTLAIAQIQDEMTGICQLVVRRNGTILGGAIIGSQAGELINVIALAIAQKLKIDSIADLVSVYPSWGEILAQTASEYLSTPLGQKNWLQNLLAKIGCRV</sequence>
<dbReference type="AlphaFoldDB" id="A0AB37UHM9"/>
<comment type="cofactor">
    <cofactor evidence="4">
        <name>FAD</name>
        <dbReference type="ChEBI" id="CHEBI:57692"/>
    </cofactor>
    <text evidence="4">Binds 1 FAD per subunit.</text>
</comment>
<evidence type="ECO:0000259" key="5">
    <source>
        <dbReference type="Pfam" id="PF02852"/>
    </source>
</evidence>
<evidence type="ECO:0000256" key="2">
    <source>
        <dbReference type="ARBA" id="ARBA00022630"/>
    </source>
</evidence>
<feature type="binding site" evidence="4">
    <location>
        <position position="292"/>
    </location>
    <ligand>
        <name>NAD(+)</name>
        <dbReference type="ChEBI" id="CHEBI:57540"/>
    </ligand>
</feature>
<evidence type="ECO:0000313" key="8">
    <source>
        <dbReference type="Proteomes" id="UP000282574"/>
    </source>
</evidence>
<feature type="binding site" evidence="4">
    <location>
        <position position="332"/>
    </location>
    <ligand>
        <name>FAD</name>
        <dbReference type="ChEBI" id="CHEBI:57692"/>
    </ligand>
</feature>
<dbReference type="PANTHER" id="PTHR43014:SF4">
    <property type="entry name" value="PYRIDINE NUCLEOTIDE-DISULFIDE OXIDOREDUCTASE RCLA-RELATED"/>
    <property type="match status" value="1"/>
</dbReference>
<dbReference type="InterPro" id="IPR001100">
    <property type="entry name" value="Pyr_nuc-diS_OxRdtase"/>
</dbReference>
<evidence type="ECO:0000256" key="4">
    <source>
        <dbReference type="PIRSR" id="PIRSR000350-3"/>
    </source>
</evidence>
<dbReference type="SUPFAM" id="SSF55424">
    <property type="entry name" value="FAD/NAD-linked reductases, dimerisation (C-terminal) domain"/>
    <property type="match status" value="1"/>
</dbReference>
<comment type="caution">
    <text evidence="7">The sequence shown here is derived from an EMBL/GenBank/DDBJ whole genome shotgun (WGS) entry which is preliminary data.</text>
</comment>
<dbReference type="Proteomes" id="UP000282574">
    <property type="component" value="Unassembled WGS sequence"/>
</dbReference>
<keyword evidence="4" id="KW-0547">Nucleotide-binding</keyword>
<dbReference type="SUPFAM" id="SSF51905">
    <property type="entry name" value="FAD/NAD(P)-binding domain"/>
    <property type="match status" value="1"/>
</dbReference>
<dbReference type="InterPro" id="IPR023753">
    <property type="entry name" value="FAD/NAD-binding_dom"/>
</dbReference>
<name>A0AB37UHM9_9CYAN</name>
<protein>
    <submittedName>
        <fullName evidence="7">Mercuric reductase</fullName>
    </submittedName>
</protein>
<dbReference type="GO" id="GO:0003955">
    <property type="term" value="F:NAD(P)H dehydrogenase (quinone) activity"/>
    <property type="evidence" value="ECO:0007669"/>
    <property type="project" value="TreeGrafter"/>
</dbReference>
<keyword evidence="8" id="KW-1185">Reference proteome</keyword>
<dbReference type="InterPro" id="IPR004099">
    <property type="entry name" value="Pyr_nucl-diS_OxRdtase_dimer"/>
</dbReference>
<gene>
    <name evidence="7" type="primary">lpdA-4</name>
    <name evidence="7" type="ORF">DSM107010_38580</name>
</gene>
<evidence type="ECO:0000256" key="1">
    <source>
        <dbReference type="ARBA" id="ARBA00007532"/>
    </source>
</evidence>
<keyword evidence="3 4" id="KW-0274">FAD</keyword>
<dbReference type="PIRSF" id="PIRSF000350">
    <property type="entry name" value="Mercury_reductase_MerA"/>
    <property type="match status" value="1"/>
</dbReference>
<evidence type="ECO:0000256" key="3">
    <source>
        <dbReference type="ARBA" id="ARBA00022827"/>
    </source>
</evidence>
<keyword evidence="2" id="KW-0285">Flavoprotein</keyword>
<keyword evidence="4" id="KW-0520">NAD</keyword>
<dbReference type="PRINTS" id="PR00411">
    <property type="entry name" value="PNDRDTASEI"/>
</dbReference>
<organism evidence="7 8">
    <name type="scientific">Chroococcidiopsis cubana SAG 39.79</name>
    <dbReference type="NCBI Taxonomy" id="388085"/>
    <lineage>
        <taxon>Bacteria</taxon>
        <taxon>Bacillati</taxon>
        <taxon>Cyanobacteriota</taxon>
        <taxon>Cyanophyceae</taxon>
        <taxon>Chroococcidiopsidales</taxon>
        <taxon>Chroococcidiopsidaceae</taxon>
        <taxon>Chroococcidiopsis</taxon>
    </lineage>
</organism>
<dbReference type="Gene3D" id="3.50.50.60">
    <property type="entry name" value="FAD/NAD(P)-binding domain"/>
    <property type="match status" value="3"/>
</dbReference>
<evidence type="ECO:0000313" key="7">
    <source>
        <dbReference type="EMBL" id="RUT10854.1"/>
    </source>
</evidence>
<evidence type="ECO:0000259" key="6">
    <source>
        <dbReference type="Pfam" id="PF07992"/>
    </source>
</evidence>
<dbReference type="InterPro" id="IPR036188">
    <property type="entry name" value="FAD/NAD-bd_sf"/>
</dbReference>
<dbReference type="PRINTS" id="PR00368">
    <property type="entry name" value="FADPNR"/>
</dbReference>
<feature type="binding site" evidence="4">
    <location>
        <position position="140"/>
    </location>
    <ligand>
        <name>FAD</name>
        <dbReference type="ChEBI" id="CHEBI:57692"/>
    </ligand>
</feature>
<accession>A0AB37UHM9</accession>
<comment type="similarity">
    <text evidence="1">Belongs to the class-I pyridine nucleotide-disulfide oxidoreductase family.</text>
</comment>
<feature type="domain" description="FAD/NAD(P)-binding" evidence="6">
    <location>
        <begin position="4"/>
        <end position="346"/>
    </location>
</feature>
<dbReference type="EMBL" id="RSCK01000035">
    <property type="protein sequence ID" value="RUT10854.1"/>
    <property type="molecule type" value="Genomic_DNA"/>
</dbReference>
<proteinExistence type="inferred from homology"/>
<reference evidence="7 8" key="1">
    <citation type="journal article" date="2019" name="Genome Biol. Evol.">
        <title>Day and night: Metabolic profiles and evolutionary relationships of six axenic non-marine cyanobacteria.</title>
        <authorList>
            <person name="Will S.E."/>
            <person name="Henke P."/>
            <person name="Boedeker C."/>
            <person name="Huang S."/>
            <person name="Brinkmann H."/>
            <person name="Rohde M."/>
            <person name="Jarek M."/>
            <person name="Friedl T."/>
            <person name="Seufert S."/>
            <person name="Schumacher M."/>
            <person name="Overmann J."/>
            <person name="Neumann-Schaal M."/>
            <person name="Petersen J."/>
        </authorList>
    </citation>
    <scope>NUCLEOTIDE SEQUENCE [LARGE SCALE GENOMIC DNA]</scope>
    <source>
        <strain evidence="7 8">SAG 39.79</strain>
    </source>
</reference>
<feature type="domain" description="Pyridine nucleotide-disulphide oxidoreductase dimerisation" evidence="5">
    <location>
        <begin position="371"/>
        <end position="477"/>
    </location>
</feature>
<dbReference type="Pfam" id="PF02852">
    <property type="entry name" value="Pyr_redox_dim"/>
    <property type="match status" value="1"/>
</dbReference>
<dbReference type="Gene3D" id="3.30.390.30">
    <property type="match status" value="1"/>
</dbReference>
<dbReference type="PANTHER" id="PTHR43014">
    <property type="entry name" value="MERCURIC REDUCTASE"/>
    <property type="match status" value="1"/>
</dbReference>